<protein>
    <submittedName>
        <fullName evidence="1">Uncharacterized protein</fullName>
    </submittedName>
</protein>
<reference evidence="1 2" key="1">
    <citation type="journal article" date="2018" name="PLoS Genet.">
        <title>Population sequencing reveals clonal diversity and ancestral inbreeding in the grapevine cultivar Chardonnay.</title>
        <authorList>
            <person name="Roach M.J."/>
            <person name="Johnson D.L."/>
            <person name="Bohlmann J."/>
            <person name="van Vuuren H.J."/>
            <person name="Jones S.J."/>
            <person name="Pretorius I.S."/>
            <person name="Schmidt S.A."/>
            <person name="Borneman A.R."/>
        </authorList>
    </citation>
    <scope>NUCLEOTIDE SEQUENCE [LARGE SCALE GENOMIC DNA]</scope>
    <source>
        <strain evidence="2">cv. Chardonnay</strain>
        <tissue evidence="1">Leaf</tissue>
    </source>
</reference>
<dbReference type="PANTHER" id="PTHR31300:SF2">
    <property type="entry name" value="LIPASE-LIKE PROTEIN"/>
    <property type="match status" value="1"/>
</dbReference>
<sequence>MERIENQKSTMEAFEKLKQLGKDTPIETSSAQYILQQYTTASRGQKLHNSIRNAYAMGKVKMIAFEFEIAIKTCGMLNLQLRVARFMLVAMASLSGGTHPSWEHILKRALLGHCVEFFRAFIQGLLLTWNARSEGPTEIVRHVLFDYFNQKTGLLVHMEGSHFTRLEKMAVAITNLIVQY</sequence>
<accession>A0A438DHV7</accession>
<evidence type="ECO:0000313" key="2">
    <source>
        <dbReference type="Proteomes" id="UP000288805"/>
    </source>
</evidence>
<dbReference type="PANTHER" id="PTHR31300">
    <property type="entry name" value="LIPASE"/>
    <property type="match status" value="1"/>
</dbReference>
<dbReference type="AlphaFoldDB" id="A0A438DHV7"/>
<dbReference type="Pfam" id="PF04788">
    <property type="entry name" value="DUF620"/>
    <property type="match status" value="1"/>
</dbReference>
<evidence type="ECO:0000313" key="1">
    <source>
        <dbReference type="EMBL" id="RVW35041.1"/>
    </source>
</evidence>
<dbReference type="EMBL" id="QGNW01001615">
    <property type="protein sequence ID" value="RVW35041.1"/>
    <property type="molecule type" value="Genomic_DNA"/>
</dbReference>
<comment type="caution">
    <text evidence="1">The sequence shown here is derived from an EMBL/GenBank/DDBJ whole genome shotgun (WGS) entry which is preliminary data.</text>
</comment>
<proteinExistence type="predicted"/>
<dbReference type="Proteomes" id="UP000288805">
    <property type="component" value="Unassembled WGS sequence"/>
</dbReference>
<name>A0A438DHV7_VITVI</name>
<organism evidence="1 2">
    <name type="scientific">Vitis vinifera</name>
    <name type="common">Grape</name>
    <dbReference type="NCBI Taxonomy" id="29760"/>
    <lineage>
        <taxon>Eukaryota</taxon>
        <taxon>Viridiplantae</taxon>
        <taxon>Streptophyta</taxon>
        <taxon>Embryophyta</taxon>
        <taxon>Tracheophyta</taxon>
        <taxon>Spermatophyta</taxon>
        <taxon>Magnoliopsida</taxon>
        <taxon>eudicotyledons</taxon>
        <taxon>Gunneridae</taxon>
        <taxon>Pentapetalae</taxon>
        <taxon>rosids</taxon>
        <taxon>Vitales</taxon>
        <taxon>Vitaceae</taxon>
        <taxon>Viteae</taxon>
        <taxon>Vitis</taxon>
    </lineage>
</organism>
<dbReference type="InterPro" id="IPR006873">
    <property type="entry name" value="DUF620"/>
</dbReference>
<gene>
    <name evidence="1" type="ORF">CK203_079862</name>
</gene>